<dbReference type="RefSeq" id="WP_302038888.1">
    <property type="nucleotide sequence ID" value="NZ_JAUKPO010000010.1"/>
</dbReference>
<dbReference type="Pfam" id="PF12729">
    <property type="entry name" value="4HB_MCP_1"/>
    <property type="match status" value="1"/>
</dbReference>
<accession>A0ABT8R7J8</accession>
<dbReference type="EMBL" id="JAUKPO010000010">
    <property type="protein sequence ID" value="MDO1448083.1"/>
    <property type="molecule type" value="Genomic_DNA"/>
</dbReference>
<feature type="domain" description="Chemotaxis methyl-accepting receptor HlyB-like 4HB MCP" evidence="2">
    <location>
        <begin position="10"/>
        <end position="185"/>
    </location>
</feature>
<proteinExistence type="predicted"/>
<evidence type="ECO:0000256" key="1">
    <source>
        <dbReference type="SAM" id="Phobius"/>
    </source>
</evidence>
<dbReference type="InterPro" id="IPR024478">
    <property type="entry name" value="HlyB_4HB_MCP"/>
</dbReference>
<keyword evidence="1" id="KW-0812">Transmembrane</keyword>
<keyword evidence="1" id="KW-0472">Membrane</keyword>
<gene>
    <name evidence="3" type="ORF">Q0590_17550</name>
</gene>
<evidence type="ECO:0000313" key="4">
    <source>
        <dbReference type="Proteomes" id="UP001168528"/>
    </source>
</evidence>
<organism evidence="3 4">
    <name type="scientific">Rhodocytophaga aerolata</name>
    <dbReference type="NCBI Taxonomy" id="455078"/>
    <lineage>
        <taxon>Bacteria</taxon>
        <taxon>Pseudomonadati</taxon>
        <taxon>Bacteroidota</taxon>
        <taxon>Cytophagia</taxon>
        <taxon>Cytophagales</taxon>
        <taxon>Rhodocytophagaceae</taxon>
        <taxon>Rhodocytophaga</taxon>
    </lineage>
</organism>
<name>A0ABT8R7J8_9BACT</name>
<sequence>MKWLLFFKEKNKLVFLLPVMVILILTLIVASKSQISQVDKSVHSIYHDRLVAGRSITQMMDLHYQNHFLLDKYIHADTLLKQATLEEQVVYNYQQMDSIMHEFRKTVLVAEEKEALQAYELKNKAHRTFQQQIFGLSPSTRQASQLVLYSQQEESSFQSVLHILRQLSMVQPRVGKALLQDSQQSIRLIQELSFLEIAFVIILFAIIEMIIFLLLVRVGSSLHPQKQKFWLN</sequence>
<keyword evidence="1" id="KW-1133">Transmembrane helix</keyword>
<dbReference type="Proteomes" id="UP001168528">
    <property type="component" value="Unassembled WGS sequence"/>
</dbReference>
<evidence type="ECO:0000259" key="2">
    <source>
        <dbReference type="Pfam" id="PF12729"/>
    </source>
</evidence>
<reference evidence="3" key="1">
    <citation type="submission" date="2023-07" db="EMBL/GenBank/DDBJ databases">
        <title>The genome sequence of Rhodocytophaga aerolata KACC 12507.</title>
        <authorList>
            <person name="Zhang X."/>
        </authorList>
    </citation>
    <scope>NUCLEOTIDE SEQUENCE</scope>
    <source>
        <strain evidence="3">KACC 12507</strain>
    </source>
</reference>
<protein>
    <submittedName>
        <fullName evidence="3">MCP four helix bundle domain-containing protein</fullName>
    </submittedName>
</protein>
<comment type="caution">
    <text evidence="3">The sequence shown here is derived from an EMBL/GenBank/DDBJ whole genome shotgun (WGS) entry which is preliminary data.</text>
</comment>
<evidence type="ECO:0000313" key="3">
    <source>
        <dbReference type="EMBL" id="MDO1448083.1"/>
    </source>
</evidence>
<keyword evidence="4" id="KW-1185">Reference proteome</keyword>
<feature type="transmembrane region" description="Helical" evidence="1">
    <location>
        <begin position="192"/>
        <end position="216"/>
    </location>
</feature>